<reference evidence="3" key="1">
    <citation type="submission" date="2021-02" db="EMBL/GenBank/DDBJ databases">
        <authorList>
            <person name="Nowell W R."/>
        </authorList>
    </citation>
    <scope>NUCLEOTIDE SEQUENCE</scope>
</reference>
<dbReference type="CDD" id="cd19757">
    <property type="entry name" value="Bbox1"/>
    <property type="match status" value="1"/>
</dbReference>
<evidence type="ECO:0000313" key="8">
    <source>
        <dbReference type="EMBL" id="CAF4278425.1"/>
    </source>
</evidence>
<dbReference type="EMBL" id="CAJOBO010000219">
    <property type="protein sequence ID" value="CAF4165807.1"/>
    <property type="molecule type" value="Genomic_DNA"/>
</dbReference>
<dbReference type="Proteomes" id="UP000663848">
    <property type="component" value="Unassembled WGS sequence"/>
</dbReference>
<keyword evidence="13" id="KW-1185">Reference proteome</keyword>
<dbReference type="Proteomes" id="UP000663825">
    <property type="component" value="Unassembled WGS sequence"/>
</dbReference>
<dbReference type="EMBL" id="CAJNYT010001310">
    <property type="protein sequence ID" value="CAF3404585.1"/>
    <property type="molecule type" value="Genomic_DNA"/>
</dbReference>
<dbReference type="Proteomes" id="UP000663873">
    <property type="component" value="Unassembled WGS sequence"/>
</dbReference>
<dbReference type="Proteomes" id="UP000663872">
    <property type="component" value="Unassembled WGS sequence"/>
</dbReference>
<accession>A0A818AJX3</accession>
<dbReference type="Proteomes" id="UP000663851">
    <property type="component" value="Unassembled WGS sequence"/>
</dbReference>
<feature type="compositionally biased region" description="Polar residues" evidence="1">
    <location>
        <begin position="319"/>
        <end position="341"/>
    </location>
</feature>
<dbReference type="EMBL" id="CAJOBS010001051">
    <property type="protein sequence ID" value="CAF4681010.1"/>
    <property type="molecule type" value="Genomic_DNA"/>
</dbReference>
<evidence type="ECO:0000313" key="7">
    <source>
        <dbReference type="EMBL" id="CAF4165807.1"/>
    </source>
</evidence>
<evidence type="ECO:0000313" key="10">
    <source>
        <dbReference type="EMBL" id="CAF4681010.1"/>
    </source>
</evidence>
<evidence type="ECO:0000256" key="1">
    <source>
        <dbReference type="SAM" id="MobiDB-lite"/>
    </source>
</evidence>
<dbReference type="EMBL" id="CAJOBP010001510">
    <property type="protein sequence ID" value="CAF4289980.1"/>
    <property type="molecule type" value="Genomic_DNA"/>
</dbReference>
<evidence type="ECO:0008006" key="14">
    <source>
        <dbReference type="Google" id="ProtNLM"/>
    </source>
</evidence>
<dbReference type="EMBL" id="CAJOBQ010000160">
    <property type="protein sequence ID" value="CAF4278425.1"/>
    <property type="molecule type" value="Genomic_DNA"/>
</dbReference>
<evidence type="ECO:0000313" key="5">
    <source>
        <dbReference type="EMBL" id="CAF3417428.1"/>
    </source>
</evidence>
<dbReference type="EMBL" id="CAJNYV010001118">
    <property type="protein sequence ID" value="CAF3405135.1"/>
    <property type="molecule type" value="Genomic_DNA"/>
</dbReference>
<organism evidence="3 12">
    <name type="scientific">Rotaria socialis</name>
    <dbReference type="NCBI Taxonomy" id="392032"/>
    <lineage>
        <taxon>Eukaryota</taxon>
        <taxon>Metazoa</taxon>
        <taxon>Spiralia</taxon>
        <taxon>Gnathifera</taxon>
        <taxon>Rotifera</taxon>
        <taxon>Eurotatoria</taxon>
        <taxon>Bdelloidea</taxon>
        <taxon>Philodinida</taxon>
        <taxon>Philodinidae</taxon>
        <taxon>Rotaria</taxon>
    </lineage>
</organism>
<dbReference type="EMBL" id="CAJOBR010007327">
    <property type="protein sequence ID" value="CAF4861014.1"/>
    <property type="molecule type" value="Genomic_DNA"/>
</dbReference>
<evidence type="ECO:0000313" key="4">
    <source>
        <dbReference type="EMBL" id="CAF3405135.1"/>
    </source>
</evidence>
<sequence length="341" mass="39118">MAEKNNFHDGIMLRRGLRKFDTTLLSNDGGKYSPSIRRLRQNYLHDTKSFTGKLLASPTQSSLITKQLNKRTSGPQLSSRHHHQSSIDLLATSLKCDHCQKNEGLFQCCHCNQRLCIRCCNKHFKKVTAECEHLHELSDSLLTKIIHKKTDLEKQKQKTIEQCHKWRIDTINTINRAHKLMIQTIYDEYEILNNEYELFIQKEMSHINIDGNELIGMHEGNSSSLVLQPSSPMTTASSIKSIDTIKKRIETLTKQIDEEANFSLQVKLPILDINNNNLQVESHFGYNIKIINAPWQNEHSSYDISLNESEEISKKELPSDSQSPTSNTNDSCYSSSTEEMP</sequence>
<evidence type="ECO:0000313" key="13">
    <source>
        <dbReference type="Proteomes" id="UP000663873"/>
    </source>
</evidence>
<evidence type="ECO:0000313" key="11">
    <source>
        <dbReference type="EMBL" id="CAF4861014.1"/>
    </source>
</evidence>
<gene>
    <name evidence="6" type="ORF">FME351_LOCUS30366</name>
    <name evidence="3" type="ORF">GRG538_LOCUS10331</name>
    <name evidence="7" type="ORF">HFQ381_LOCUS5270</name>
    <name evidence="4" type="ORF">KIK155_LOCUS8499</name>
    <name evidence="2" type="ORF">LUA448_LOCUS8192</name>
    <name evidence="11" type="ORF">QYT958_LOCUS27920</name>
    <name evidence="5" type="ORF">TIS948_LOCUS29150</name>
    <name evidence="10" type="ORF">TOA249_LOCUS15858</name>
    <name evidence="8" type="ORF">TSG867_LOCUS4819</name>
    <name evidence="9" type="ORF">UJA718_LOCUS11950</name>
</gene>
<dbReference type="Proteomes" id="UP000663838">
    <property type="component" value="Unassembled WGS sequence"/>
</dbReference>
<dbReference type="EMBL" id="CAJNYU010004309">
    <property type="protein sequence ID" value="CAF3742702.1"/>
    <property type="molecule type" value="Genomic_DNA"/>
</dbReference>
<proteinExistence type="predicted"/>
<dbReference type="Proteomes" id="UP000663869">
    <property type="component" value="Unassembled WGS sequence"/>
</dbReference>
<evidence type="ECO:0000313" key="6">
    <source>
        <dbReference type="EMBL" id="CAF3742702.1"/>
    </source>
</evidence>
<dbReference type="OrthoDB" id="10002969at2759"/>
<evidence type="ECO:0000313" key="3">
    <source>
        <dbReference type="EMBL" id="CAF3404585.1"/>
    </source>
</evidence>
<dbReference type="Proteomes" id="UP000663862">
    <property type="component" value="Unassembled WGS sequence"/>
</dbReference>
<dbReference type="EMBL" id="CAJNXB010005296">
    <property type="protein sequence ID" value="CAF3417428.1"/>
    <property type="molecule type" value="Genomic_DNA"/>
</dbReference>
<evidence type="ECO:0000313" key="12">
    <source>
        <dbReference type="Proteomes" id="UP000663872"/>
    </source>
</evidence>
<evidence type="ECO:0000313" key="2">
    <source>
        <dbReference type="EMBL" id="CAF3302375.1"/>
    </source>
</evidence>
<dbReference type="Proteomes" id="UP000663833">
    <property type="component" value="Unassembled WGS sequence"/>
</dbReference>
<feature type="region of interest" description="Disordered" evidence="1">
    <location>
        <begin position="306"/>
        <end position="341"/>
    </location>
</feature>
<dbReference type="EMBL" id="CAJNYD010000857">
    <property type="protein sequence ID" value="CAF3302375.1"/>
    <property type="molecule type" value="Genomic_DNA"/>
</dbReference>
<name>A0A818AJX3_9BILA</name>
<dbReference type="Proteomes" id="UP000663865">
    <property type="component" value="Unassembled WGS sequence"/>
</dbReference>
<evidence type="ECO:0000313" key="9">
    <source>
        <dbReference type="EMBL" id="CAF4289980.1"/>
    </source>
</evidence>
<protein>
    <recommendedName>
        <fullName evidence="14">B box-type domain-containing protein</fullName>
    </recommendedName>
</protein>
<dbReference type="AlphaFoldDB" id="A0A818AJX3"/>
<comment type="caution">
    <text evidence="3">The sequence shown here is derived from an EMBL/GenBank/DDBJ whole genome shotgun (WGS) entry which is preliminary data.</text>
</comment>